<keyword evidence="9 11" id="KW-0675">Receptor</keyword>
<organism evidence="15 16">
    <name type="scientific">Caenorhabditis bovis</name>
    <dbReference type="NCBI Taxonomy" id="2654633"/>
    <lineage>
        <taxon>Eukaryota</taxon>
        <taxon>Metazoa</taxon>
        <taxon>Ecdysozoa</taxon>
        <taxon>Nematoda</taxon>
        <taxon>Chromadorea</taxon>
        <taxon>Rhabditida</taxon>
        <taxon>Rhabditina</taxon>
        <taxon>Rhabditomorpha</taxon>
        <taxon>Rhabditoidea</taxon>
        <taxon>Rhabditidae</taxon>
        <taxon>Peloderinae</taxon>
        <taxon>Caenorhabditis</taxon>
    </lineage>
</organism>
<dbReference type="GO" id="GO:0008270">
    <property type="term" value="F:zinc ion binding"/>
    <property type="evidence" value="ECO:0007669"/>
    <property type="project" value="UniProtKB-KW"/>
</dbReference>
<dbReference type="SMART" id="SM00430">
    <property type="entry name" value="HOLI"/>
    <property type="match status" value="1"/>
</dbReference>
<keyword evidence="10 11" id="KW-0539">Nucleus</keyword>
<evidence type="ECO:0000259" key="13">
    <source>
        <dbReference type="PROSITE" id="PS51030"/>
    </source>
</evidence>
<evidence type="ECO:0000256" key="12">
    <source>
        <dbReference type="SAM" id="MobiDB-lite"/>
    </source>
</evidence>
<dbReference type="PROSITE" id="PS51030">
    <property type="entry name" value="NUCLEAR_REC_DBD_2"/>
    <property type="match status" value="1"/>
</dbReference>
<dbReference type="PRINTS" id="PR00047">
    <property type="entry name" value="STROIDFINGER"/>
</dbReference>
<protein>
    <submittedName>
        <fullName evidence="15">Uncharacterized protein</fullName>
    </submittedName>
</protein>
<dbReference type="InterPro" id="IPR049636">
    <property type="entry name" value="HNF4-like_DBD"/>
</dbReference>
<keyword evidence="3 11" id="KW-0479">Metal-binding</keyword>
<dbReference type="GO" id="GO:0000978">
    <property type="term" value="F:RNA polymerase II cis-regulatory region sequence-specific DNA binding"/>
    <property type="evidence" value="ECO:0007669"/>
    <property type="project" value="InterPro"/>
</dbReference>
<dbReference type="SUPFAM" id="SSF57716">
    <property type="entry name" value="Glucocorticoid receptor-like (DNA-binding domain)"/>
    <property type="match status" value="1"/>
</dbReference>
<feature type="region of interest" description="Disordered" evidence="12">
    <location>
        <begin position="8"/>
        <end position="52"/>
    </location>
</feature>
<comment type="caution">
    <text evidence="15">The sequence shown here is derived from an EMBL/GenBank/DDBJ whole genome shotgun (WGS) entry which is preliminary data.</text>
</comment>
<accession>A0A8S1EUG3</accession>
<dbReference type="InterPro" id="IPR035500">
    <property type="entry name" value="NHR-like_dom_sf"/>
</dbReference>
<reference evidence="15 16" key="1">
    <citation type="submission" date="2020-04" db="EMBL/GenBank/DDBJ databases">
        <authorList>
            <person name="Laetsch R D."/>
            <person name="Stevens L."/>
            <person name="Kumar S."/>
            <person name="Blaxter L. M."/>
        </authorList>
    </citation>
    <scope>NUCLEOTIDE SEQUENCE [LARGE SCALE GENOMIC DNA]</scope>
</reference>
<keyword evidence="7 11" id="KW-0238">DNA-binding</keyword>
<evidence type="ECO:0000256" key="4">
    <source>
        <dbReference type="ARBA" id="ARBA00022771"/>
    </source>
</evidence>
<evidence type="ECO:0000256" key="10">
    <source>
        <dbReference type="ARBA" id="ARBA00023242"/>
    </source>
</evidence>
<gene>
    <name evidence="15" type="ORF">CBOVIS_LOCUS7273</name>
</gene>
<dbReference type="InterPro" id="IPR000536">
    <property type="entry name" value="Nucl_hrmn_rcpt_lig-bd"/>
</dbReference>
<evidence type="ECO:0000313" key="16">
    <source>
        <dbReference type="Proteomes" id="UP000494206"/>
    </source>
</evidence>
<dbReference type="GO" id="GO:0005634">
    <property type="term" value="C:nucleus"/>
    <property type="evidence" value="ECO:0007669"/>
    <property type="project" value="UniProtKB-SubCell"/>
</dbReference>
<dbReference type="SMART" id="SM00399">
    <property type="entry name" value="ZnF_C4"/>
    <property type="match status" value="1"/>
</dbReference>
<feature type="domain" description="Nuclear receptor" evidence="13">
    <location>
        <begin position="52"/>
        <end position="132"/>
    </location>
</feature>
<dbReference type="Gene3D" id="1.10.565.10">
    <property type="entry name" value="Retinoid X Receptor"/>
    <property type="match status" value="1"/>
</dbReference>
<dbReference type="AlphaFoldDB" id="A0A8S1EUG3"/>
<evidence type="ECO:0000256" key="7">
    <source>
        <dbReference type="ARBA" id="ARBA00023125"/>
    </source>
</evidence>
<keyword evidence="4 11" id="KW-0863">Zinc-finger</keyword>
<dbReference type="Proteomes" id="UP000494206">
    <property type="component" value="Unassembled WGS sequence"/>
</dbReference>
<sequence length="532" mass="61189">MELYEYFYPDEFRPQPAASESSDSGIGAVSNSPLGWDVDFSTPPTPPEKPRMPECDVCASPTANTMHFGGRSCKACAAFFRRSVAMSMTYECIGPADDRYQCKIHFELRMLCRHCRFLKCVSAGMKRELVQARKEDTRISKRKSRGLVQNFNVNKNEMTTTTTYEEYVSVYSAAPESVTPRSEPEMETYQIVKDPTNEMGINSVISLSPPPSTMNMVHYIKPCPSSSTSSMIYDPNQASTSHAYYPTHTVYDIPAPNYLDDRIVALMDHYIKSETALNDRRRIMYTDTQIRDVFDGACVCPYERRHLKQFDYKTFTGFVRQDFIMVLDFVNEFPEFHRLTKNEKNMFYRMAFAVDSMISSAYYTSKVGIQENLLVLFNAHCIRMEPRPLSGEEPNARAQFDNDNDFLKYKTLMPVKIKQYFEMAVPFARLEASFEEFVLLKALTIWHISHYKLLDEGRAICARQRDAIIAALHRVVEDRGDEDPATRVGQLLLSMSYIMEQVQAMTSSYVMISFFDVLDCDSLLHDLCSFKY</sequence>
<dbReference type="GO" id="GO:0003700">
    <property type="term" value="F:DNA-binding transcription factor activity"/>
    <property type="evidence" value="ECO:0007669"/>
    <property type="project" value="InterPro"/>
</dbReference>
<dbReference type="Pfam" id="PF00104">
    <property type="entry name" value="Hormone_recep"/>
    <property type="match status" value="1"/>
</dbReference>
<comment type="subcellular location">
    <subcellularLocation>
        <location evidence="1 11">Nucleus</location>
    </subcellularLocation>
</comment>
<dbReference type="PROSITE" id="PS51843">
    <property type="entry name" value="NR_LBD"/>
    <property type="match status" value="1"/>
</dbReference>
<evidence type="ECO:0000256" key="6">
    <source>
        <dbReference type="ARBA" id="ARBA00023015"/>
    </source>
</evidence>
<keyword evidence="6 11" id="KW-0805">Transcription regulation</keyword>
<dbReference type="Gene3D" id="3.30.50.10">
    <property type="entry name" value="Erythroid Transcription Factor GATA-1, subunit A"/>
    <property type="match status" value="1"/>
</dbReference>
<dbReference type="CDD" id="cd06960">
    <property type="entry name" value="NR_DBD_HNF4A"/>
    <property type="match status" value="1"/>
</dbReference>
<keyword evidence="16" id="KW-1185">Reference proteome</keyword>
<dbReference type="PANTHER" id="PTHR46397">
    <property type="entry name" value="NUCLEAR HORMONE RECEPTOR FAMILY-RELATED"/>
    <property type="match status" value="1"/>
</dbReference>
<dbReference type="EMBL" id="CADEPM010000004">
    <property type="protein sequence ID" value="CAB3405022.1"/>
    <property type="molecule type" value="Genomic_DNA"/>
</dbReference>
<dbReference type="SUPFAM" id="SSF48508">
    <property type="entry name" value="Nuclear receptor ligand-binding domain"/>
    <property type="match status" value="1"/>
</dbReference>
<keyword evidence="8 11" id="KW-0804">Transcription</keyword>
<evidence type="ECO:0000313" key="15">
    <source>
        <dbReference type="EMBL" id="CAB3405022.1"/>
    </source>
</evidence>
<dbReference type="PROSITE" id="PS00031">
    <property type="entry name" value="NUCLEAR_REC_DBD_1"/>
    <property type="match status" value="1"/>
</dbReference>
<evidence type="ECO:0000256" key="3">
    <source>
        <dbReference type="ARBA" id="ARBA00022723"/>
    </source>
</evidence>
<evidence type="ECO:0000256" key="5">
    <source>
        <dbReference type="ARBA" id="ARBA00022833"/>
    </source>
</evidence>
<feature type="domain" description="NR LBD" evidence="14">
    <location>
        <begin position="258"/>
        <end position="531"/>
    </location>
</feature>
<dbReference type="OrthoDB" id="5793246at2759"/>
<evidence type="ECO:0000256" key="9">
    <source>
        <dbReference type="ARBA" id="ARBA00023170"/>
    </source>
</evidence>
<evidence type="ECO:0000256" key="2">
    <source>
        <dbReference type="ARBA" id="ARBA00005993"/>
    </source>
</evidence>
<evidence type="ECO:0000256" key="1">
    <source>
        <dbReference type="ARBA" id="ARBA00004123"/>
    </source>
</evidence>
<dbReference type="InterPro" id="IPR001628">
    <property type="entry name" value="Znf_hrmn_rcpt"/>
</dbReference>
<dbReference type="PANTHER" id="PTHR46397:SF3">
    <property type="entry name" value="NR LBD DOMAIN-CONTAINING PROTEIN-RELATED"/>
    <property type="match status" value="1"/>
</dbReference>
<dbReference type="InterPro" id="IPR013088">
    <property type="entry name" value="Znf_NHR/GATA"/>
</dbReference>
<evidence type="ECO:0000256" key="8">
    <source>
        <dbReference type="ARBA" id="ARBA00023163"/>
    </source>
</evidence>
<evidence type="ECO:0000256" key="11">
    <source>
        <dbReference type="RuleBase" id="RU004334"/>
    </source>
</evidence>
<name>A0A8S1EUG3_9PELO</name>
<proteinExistence type="inferred from homology"/>
<feature type="compositionally biased region" description="Polar residues" evidence="12">
    <location>
        <begin position="18"/>
        <end position="33"/>
    </location>
</feature>
<comment type="similarity">
    <text evidence="2 11">Belongs to the nuclear hormone receptor family.</text>
</comment>
<evidence type="ECO:0000259" key="14">
    <source>
        <dbReference type="PROSITE" id="PS51843"/>
    </source>
</evidence>
<dbReference type="Pfam" id="PF00105">
    <property type="entry name" value="zf-C4"/>
    <property type="match status" value="1"/>
</dbReference>
<keyword evidence="5 11" id="KW-0862">Zinc</keyword>